<comment type="caution">
    <text evidence="1">The sequence shown here is derived from an EMBL/GenBank/DDBJ whole genome shotgun (WGS) entry which is preliminary data.</text>
</comment>
<keyword evidence="2" id="KW-1185">Reference proteome</keyword>
<proteinExistence type="predicted"/>
<feature type="non-terminal residue" evidence="1">
    <location>
        <position position="1"/>
    </location>
</feature>
<dbReference type="OrthoDB" id="2326415at2759"/>
<organism evidence="1 2">
    <name type="scientific">Acaulospora morrowiae</name>
    <dbReference type="NCBI Taxonomy" id="94023"/>
    <lineage>
        <taxon>Eukaryota</taxon>
        <taxon>Fungi</taxon>
        <taxon>Fungi incertae sedis</taxon>
        <taxon>Mucoromycota</taxon>
        <taxon>Glomeromycotina</taxon>
        <taxon>Glomeromycetes</taxon>
        <taxon>Diversisporales</taxon>
        <taxon>Acaulosporaceae</taxon>
        <taxon>Acaulospora</taxon>
    </lineage>
</organism>
<dbReference type="Proteomes" id="UP000789342">
    <property type="component" value="Unassembled WGS sequence"/>
</dbReference>
<gene>
    <name evidence="1" type="ORF">AMORRO_LOCUS5892</name>
</gene>
<protein>
    <submittedName>
        <fullName evidence="1">137_t:CDS:1</fullName>
    </submittedName>
</protein>
<dbReference type="SUPFAM" id="SSF52047">
    <property type="entry name" value="RNI-like"/>
    <property type="match status" value="1"/>
</dbReference>
<reference evidence="1" key="1">
    <citation type="submission" date="2021-06" db="EMBL/GenBank/DDBJ databases">
        <authorList>
            <person name="Kallberg Y."/>
            <person name="Tangrot J."/>
            <person name="Rosling A."/>
        </authorList>
    </citation>
    <scope>NUCLEOTIDE SEQUENCE</scope>
    <source>
        <strain evidence="1">CL551</strain>
    </source>
</reference>
<evidence type="ECO:0000313" key="1">
    <source>
        <dbReference type="EMBL" id="CAG8558178.1"/>
    </source>
</evidence>
<dbReference type="InterPro" id="IPR032675">
    <property type="entry name" value="LRR_dom_sf"/>
</dbReference>
<accession>A0A9N9BAK9</accession>
<evidence type="ECO:0000313" key="2">
    <source>
        <dbReference type="Proteomes" id="UP000789342"/>
    </source>
</evidence>
<dbReference type="Gene3D" id="3.80.10.10">
    <property type="entry name" value="Ribonuclease Inhibitor"/>
    <property type="match status" value="1"/>
</dbReference>
<name>A0A9N9BAK9_9GLOM</name>
<dbReference type="EMBL" id="CAJVPV010003715">
    <property type="protein sequence ID" value="CAG8558178.1"/>
    <property type="molecule type" value="Genomic_DNA"/>
</dbReference>
<sequence length="489" mass="56244">DDRKSLYSCLRVNRFWCRNSVPILWRQPFEKRITKKGGKIIQAYLSSLDDHEKLSLAENGIDVSNLSRPLFDYPIFLENLKYRYYIGATIDWVMTDKNIGSVQKRQVYQINTALCRLFMRKCVNLKSMVIETKNYCLEFPELSTFTSIQPGLSKLTKFIYHVRFHFNSNFLEQTIQLLENFPTLCTSLQYLEVMLISFKGECKVAEAISKIIQAQKHLEEIRILCSGNFGASIVPAIKHHADKLISIQINVVKLDETTLQVLSTCEKLENLSLGFDDALTMENIKYLLCSNIRLKKLNILSLDQISSEVVNSMIQKGGKSLQYLWLCFTTSEIVESTIKHCPNLVSLTIDVSMADEEQLCKLICSFKLVDLTIYGAGYGLGGILSFIKYSLPMTLIYLHIDLLFYPSELEDFLQDFEIPLRTLILDKNITFDNSYLEVMIKYLEKRKTLRYLGVSWGTIFGKDGLEGVLRKLNDEFGVHVISCKELDGW</sequence>
<dbReference type="AlphaFoldDB" id="A0A9N9BAK9"/>